<keyword evidence="5" id="KW-1185">Reference proteome</keyword>
<dbReference type="EMBL" id="JANCLT010000008">
    <property type="protein sequence ID" value="MCP8969920.1"/>
    <property type="molecule type" value="Genomic_DNA"/>
</dbReference>
<dbReference type="InterPro" id="IPR014905">
    <property type="entry name" value="HIRAN"/>
</dbReference>
<dbReference type="RefSeq" id="WP_254759838.1">
    <property type="nucleotide sequence ID" value="NZ_JANCLT010000008.1"/>
</dbReference>
<keyword evidence="1" id="KW-0479">Metal-binding</keyword>
<protein>
    <submittedName>
        <fullName evidence="4">HIRAN domain-containing protein</fullName>
    </submittedName>
</protein>
<dbReference type="GO" id="GO:0016818">
    <property type="term" value="F:hydrolase activity, acting on acid anhydrides, in phosphorus-containing anhydrides"/>
    <property type="evidence" value="ECO:0007669"/>
    <property type="project" value="InterPro"/>
</dbReference>
<evidence type="ECO:0000313" key="5">
    <source>
        <dbReference type="Proteomes" id="UP001156102"/>
    </source>
</evidence>
<dbReference type="AlphaFoldDB" id="A0AA41XAI7"/>
<evidence type="ECO:0000256" key="1">
    <source>
        <dbReference type="ARBA" id="ARBA00022723"/>
    </source>
</evidence>
<feature type="domain" description="HIRAN" evidence="3">
    <location>
        <begin position="130"/>
        <end position="228"/>
    </location>
</feature>
<name>A0AA41XAI7_9BACI</name>
<accession>A0AA41XAI7</accession>
<dbReference type="SMART" id="SM00910">
    <property type="entry name" value="HIRAN"/>
    <property type="match status" value="1"/>
</dbReference>
<dbReference type="GO" id="GO:0008270">
    <property type="term" value="F:zinc ion binding"/>
    <property type="evidence" value="ECO:0007669"/>
    <property type="project" value="InterPro"/>
</dbReference>
<dbReference type="Gene3D" id="3.30.70.2330">
    <property type="match status" value="1"/>
</dbReference>
<dbReference type="Proteomes" id="UP001156102">
    <property type="component" value="Unassembled WGS sequence"/>
</dbReference>
<dbReference type="Pfam" id="PF08797">
    <property type="entry name" value="HIRAN"/>
    <property type="match status" value="1"/>
</dbReference>
<evidence type="ECO:0000256" key="2">
    <source>
        <dbReference type="ARBA" id="ARBA00022801"/>
    </source>
</evidence>
<reference evidence="4" key="1">
    <citation type="submission" date="2022-07" db="EMBL/GenBank/DDBJ databases">
        <authorList>
            <person name="Li W.-J."/>
            <person name="Deng Q.-Q."/>
        </authorList>
    </citation>
    <scope>NUCLEOTIDE SEQUENCE</scope>
    <source>
        <strain evidence="4">SYSU M60031</strain>
    </source>
</reference>
<dbReference type="GO" id="GO:0003676">
    <property type="term" value="F:nucleic acid binding"/>
    <property type="evidence" value="ECO:0007669"/>
    <property type="project" value="InterPro"/>
</dbReference>
<comment type="caution">
    <text evidence="4">The sequence shown here is derived from an EMBL/GenBank/DDBJ whole genome shotgun (WGS) entry which is preliminary data.</text>
</comment>
<proteinExistence type="predicted"/>
<gene>
    <name evidence="4" type="ORF">NK662_15440</name>
</gene>
<organism evidence="4 5">
    <name type="scientific">Ectobacillus ponti</name>
    <dbReference type="NCBI Taxonomy" id="2961894"/>
    <lineage>
        <taxon>Bacteria</taxon>
        <taxon>Bacillati</taxon>
        <taxon>Bacillota</taxon>
        <taxon>Bacilli</taxon>
        <taxon>Bacillales</taxon>
        <taxon>Bacillaceae</taxon>
        <taxon>Ectobacillus</taxon>
    </lineage>
</organism>
<evidence type="ECO:0000313" key="4">
    <source>
        <dbReference type="EMBL" id="MCP8969920.1"/>
    </source>
</evidence>
<evidence type="ECO:0000259" key="3">
    <source>
        <dbReference type="SMART" id="SM00910"/>
    </source>
</evidence>
<sequence length="253" mass="29544">MKKCVLWLIWQNAKSRQNYHVGNLYHDETGYYFEYEKQKVHRGLQAALCDGYRPHLAFPDMKRAYYSPFLFSAFSRRLPSKSRPDFKHLLKRHGLPADYTDMDLLRATGGRLATDSYEFVSPIFTSENRFGFDFFVAGWRYYQGEALLHCLTEQSLVSLKPEPDNQQDPFAIQVLTEEESLLGYVPAYYSEFLTKILEHHCPYKLQIGRIDTESIPKLRMSILVDGYLTEDIADSIKQNFSMVPEELYQAVCE</sequence>
<keyword evidence="2" id="KW-0378">Hydrolase</keyword>